<dbReference type="AlphaFoldDB" id="C0STN5"/>
<gene>
    <name evidence="2" type="primary">SmCLE7</name>
</gene>
<name>C0STN5_SELML</name>
<dbReference type="EMBL" id="AB465356">
    <property type="protein sequence ID" value="BAH56538.1"/>
    <property type="molecule type" value="mRNA"/>
</dbReference>
<feature type="compositionally biased region" description="Polar residues" evidence="1">
    <location>
        <begin position="176"/>
        <end position="194"/>
    </location>
</feature>
<protein>
    <submittedName>
        <fullName evidence="2">CLAVATA3/endosperm surrounding region 7</fullName>
    </submittedName>
</protein>
<reference evidence="2" key="1">
    <citation type="submission" date="2008-10" db="EMBL/GenBank/DDBJ databases">
        <title>Diverse CLE signaling peptide family in fern.</title>
        <authorList>
            <person name="Sawa S."/>
            <person name="Tamaki T."/>
        </authorList>
    </citation>
    <scope>NUCLEOTIDE SEQUENCE</scope>
</reference>
<feature type="region of interest" description="Disordered" evidence="1">
    <location>
        <begin position="108"/>
        <end position="140"/>
    </location>
</feature>
<accession>C0STN5</accession>
<feature type="region of interest" description="Disordered" evidence="1">
    <location>
        <begin position="18"/>
        <end position="47"/>
    </location>
</feature>
<feature type="compositionally biased region" description="Polar residues" evidence="1">
    <location>
        <begin position="108"/>
        <end position="120"/>
    </location>
</feature>
<feature type="compositionally biased region" description="Low complexity" evidence="1">
    <location>
        <begin position="156"/>
        <end position="174"/>
    </location>
</feature>
<sequence length="239" mass="25338">MALLCCYALESRDPGTSRKLLLRDREEQPERLIPSGPSDPKQYQNSISQAACRKEFGVGIPAPPSGNHHLEREVPTGPEDPFQRLKDFVACWNSAVGKPHHDVLTHRSQSIPVTSSSSKDSIPFPPAASSSKNSIPVPGAASFSKDPIPVPAAAFSSKDSIPVPSSSSKDSISVPAATSSKDSSQSGPATSSINAIPAARSIPPRTFKDDPSSKQLNAIQPERQVPSGADPIHHKSLEP</sequence>
<organism evidence="2">
    <name type="scientific">Selaginella moellendorffii</name>
    <name type="common">Spikemoss</name>
    <dbReference type="NCBI Taxonomy" id="88036"/>
    <lineage>
        <taxon>Eukaryota</taxon>
        <taxon>Viridiplantae</taxon>
        <taxon>Streptophyta</taxon>
        <taxon>Embryophyta</taxon>
        <taxon>Tracheophyta</taxon>
        <taxon>Lycopodiopsida</taxon>
        <taxon>Selaginellales</taxon>
        <taxon>Selaginellaceae</taxon>
        <taxon>Selaginella</taxon>
    </lineage>
</organism>
<feature type="compositionally biased region" description="Basic and acidic residues" evidence="1">
    <location>
        <begin position="18"/>
        <end position="30"/>
    </location>
</feature>
<evidence type="ECO:0000256" key="1">
    <source>
        <dbReference type="SAM" id="MobiDB-lite"/>
    </source>
</evidence>
<feature type="region of interest" description="Disordered" evidence="1">
    <location>
        <begin position="154"/>
        <end position="239"/>
    </location>
</feature>
<proteinExistence type="evidence at transcript level"/>
<evidence type="ECO:0000313" key="2">
    <source>
        <dbReference type="EMBL" id="BAH56538.1"/>
    </source>
</evidence>